<evidence type="ECO:0000256" key="7">
    <source>
        <dbReference type="ARBA" id="ARBA00037368"/>
    </source>
</evidence>
<comment type="catalytic activity">
    <reaction evidence="6">
        <text>(5R)-5-hydroxy-L-lysine + GTP = (5R)-5-phosphooxy-L-lysine + GDP + H(+)</text>
        <dbReference type="Rhea" id="RHEA:19049"/>
        <dbReference type="ChEBI" id="CHEBI:15378"/>
        <dbReference type="ChEBI" id="CHEBI:37565"/>
        <dbReference type="ChEBI" id="CHEBI:57882"/>
        <dbReference type="ChEBI" id="CHEBI:58189"/>
        <dbReference type="ChEBI" id="CHEBI:58357"/>
        <dbReference type="EC" id="2.7.1.81"/>
    </reaction>
</comment>
<evidence type="ECO:0000313" key="13">
    <source>
        <dbReference type="Proteomes" id="UP000011087"/>
    </source>
</evidence>
<sequence length="405" mass="46109">MKSQEVRRKEQKPAKISVDDVLRHAREVFGVVRTDQTHVDEFDSYDDRNFFLSKICFANEPDQYVDVVMKIHNGVESDNLPLVVAQNDVLSYLSLHAVDVPLPIKTADNTSCVGCIILPCISGSDSRQHAVRLLQYIPGSIIGQREEESPALLQDIGRYLEAGWLAYRCPVLDYEQPLSRRRPGLWARWIKSCLRCPKSLRELLRSSALVAEGAASALKERDLLWDLKNVPSLSSFSEFIKDEGRRALQREVIRRFEEKVSPKMESLRKAVIQNDANEQNILIDQDRRRVQGIIDFGDCTYTCLIFELAICMAYLMLGKKDILTTATHIYAGYNKEVSLTQDEKEILHCLICSRLVQSLTLGAYSFSKDPTNEYLLVTAQTGWVALEALMAIREDDFLKRMEEGV</sequence>
<comment type="subcellular location">
    <subcellularLocation>
        <location evidence="1">Cytoplasm</location>
    </subcellularLocation>
</comment>
<dbReference type="HOGENOM" id="CLU_042971_1_0_1"/>
<gene>
    <name evidence="11" type="ORF">GUITHDRAFT_111600</name>
</gene>
<dbReference type="GO" id="GO:0005737">
    <property type="term" value="C:cytoplasm"/>
    <property type="evidence" value="ECO:0007669"/>
    <property type="project" value="UniProtKB-SubCell"/>
</dbReference>
<comment type="similarity">
    <text evidence="2">Belongs to the aminoglycoside phosphotransferase family.</text>
</comment>
<evidence type="ECO:0000256" key="6">
    <source>
        <dbReference type="ARBA" id="ARBA00036820"/>
    </source>
</evidence>
<dbReference type="SUPFAM" id="SSF56112">
    <property type="entry name" value="Protein kinase-like (PK-like)"/>
    <property type="match status" value="1"/>
</dbReference>
<dbReference type="GeneID" id="17298951"/>
<dbReference type="KEGG" id="gtt:GUITHDRAFT_111600"/>
<dbReference type="eggNOG" id="ENOG502QT7T">
    <property type="taxonomic scope" value="Eukaryota"/>
</dbReference>
<dbReference type="PANTHER" id="PTHR21064">
    <property type="entry name" value="AMINOGLYCOSIDE PHOSPHOTRANSFERASE DOMAIN-CONTAINING PROTEIN-RELATED"/>
    <property type="match status" value="1"/>
</dbReference>
<dbReference type="Proteomes" id="UP000011087">
    <property type="component" value="Unassembled WGS sequence"/>
</dbReference>
<feature type="domain" description="Aminoglycoside phosphotransferase" evidence="10">
    <location>
        <begin position="66"/>
        <end position="315"/>
    </location>
</feature>
<reference evidence="13" key="2">
    <citation type="submission" date="2012-11" db="EMBL/GenBank/DDBJ databases">
        <authorList>
            <person name="Kuo A."/>
            <person name="Curtis B.A."/>
            <person name="Tanifuji G."/>
            <person name="Burki F."/>
            <person name="Gruber A."/>
            <person name="Irimia M."/>
            <person name="Maruyama S."/>
            <person name="Arias M.C."/>
            <person name="Ball S.G."/>
            <person name="Gile G.H."/>
            <person name="Hirakawa Y."/>
            <person name="Hopkins J.F."/>
            <person name="Rensing S.A."/>
            <person name="Schmutz J."/>
            <person name="Symeonidi A."/>
            <person name="Elias M."/>
            <person name="Eveleigh R.J."/>
            <person name="Herman E.K."/>
            <person name="Klute M.J."/>
            <person name="Nakayama T."/>
            <person name="Obornik M."/>
            <person name="Reyes-Prieto A."/>
            <person name="Armbrust E.V."/>
            <person name="Aves S.J."/>
            <person name="Beiko R.G."/>
            <person name="Coutinho P."/>
            <person name="Dacks J.B."/>
            <person name="Durnford D.G."/>
            <person name="Fast N.M."/>
            <person name="Green B.R."/>
            <person name="Grisdale C."/>
            <person name="Hempe F."/>
            <person name="Henrissat B."/>
            <person name="Hoppner M.P."/>
            <person name="Ishida K.-I."/>
            <person name="Kim E."/>
            <person name="Koreny L."/>
            <person name="Kroth P.G."/>
            <person name="Liu Y."/>
            <person name="Malik S.-B."/>
            <person name="Maier U.G."/>
            <person name="McRose D."/>
            <person name="Mock T."/>
            <person name="Neilson J.A."/>
            <person name="Onodera N.T."/>
            <person name="Poole A.M."/>
            <person name="Pritham E.J."/>
            <person name="Richards T.A."/>
            <person name="Rocap G."/>
            <person name="Roy S.W."/>
            <person name="Sarai C."/>
            <person name="Schaack S."/>
            <person name="Shirato S."/>
            <person name="Slamovits C.H."/>
            <person name="Spencer D.F."/>
            <person name="Suzuki S."/>
            <person name="Worden A.Z."/>
            <person name="Zauner S."/>
            <person name="Barry K."/>
            <person name="Bell C."/>
            <person name="Bharti A.K."/>
            <person name="Crow J.A."/>
            <person name="Grimwood J."/>
            <person name="Kramer R."/>
            <person name="Lindquist E."/>
            <person name="Lucas S."/>
            <person name="Salamov A."/>
            <person name="McFadden G.I."/>
            <person name="Lane C.E."/>
            <person name="Keeling P.J."/>
            <person name="Gray M.W."/>
            <person name="Grigoriev I.V."/>
            <person name="Archibald J.M."/>
        </authorList>
    </citation>
    <scope>NUCLEOTIDE SEQUENCE</scope>
    <source>
        <strain evidence="13">CCMP2712</strain>
    </source>
</reference>
<dbReference type="EMBL" id="JH993017">
    <property type="protein sequence ID" value="EKX42325.1"/>
    <property type="molecule type" value="Genomic_DNA"/>
</dbReference>
<evidence type="ECO:0000313" key="12">
    <source>
        <dbReference type="EnsemblProtists" id="EKX42325"/>
    </source>
</evidence>
<dbReference type="Pfam" id="PF01636">
    <property type="entry name" value="APH"/>
    <property type="match status" value="1"/>
</dbReference>
<dbReference type="InterPro" id="IPR002575">
    <property type="entry name" value="Aminoglycoside_PTrfase"/>
</dbReference>
<keyword evidence="3" id="KW-0963">Cytoplasm</keyword>
<evidence type="ECO:0000256" key="4">
    <source>
        <dbReference type="ARBA" id="ARBA00022679"/>
    </source>
</evidence>
<evidence type="ECO:0000256" key="5">
    <source>
        <dbReference type="ARBA" id="ARBA00022777"/>
    </source>
</evidence>
<evidence type="ECO:0000256" key="2">
    <source>
        <dbReference type="ARBA" id="ARBA00006219"/>
    </source>
</evidence>
<evidence type="ECO:0000256" key="8">
    <source>
        <dbReference type="ARBA" id="ARBA00038873"/>
    </source>
</evidence>
<protein>
    <recommendedName>
        <fullName evidence="9">Hydroxylysine kinase</fullName>
        <ecNumber evidence="8">2.7.1.81</ecNumber>
    </recommendedName>
</protein>
<evidence type="ECO:0000313" key="11">
    <source>
        <dbReference type="EMBL" id="EKX42325.1"/>
    </source>
</evidence>
<organism evidence="11">
    <name type="scientific">Guillardia theta (strain CCMP2712)</name>
    <name type="common">Cryptophyte</name>
    <dbReference type="NCBI Taxonomy" id="905079"/>
    <lineage>
        <taxon>Eukaryota</taxon>
        <taxon>Cryptophyceae</taxon>
        <taxon>Pyrenomonadales</taxon>
        <taxon>Geminigeraceae</taxon>
        <taxon>Guillardia</taxon>
    </lineage>
</organism>
<evidence type="ECO:0000256" key="1">
    <source>
        <dbReference type="ARBA" id="ARBA00004496"/>
    </source>
</evidence>
<dbReference type="InterPro" id="IPR050249">
    <property type="entry name" value="Pseudomonas-type_ThrB"/>
</dbReference>
<dbReference type="PANTHER" id="PTHR21064:SF1">
    <property type="entry name" value="HYDROXYLYSINE KINASE"/>
    <property type="match status" value="1"/>
</dbReference>
<keyword evidence="13" id="KW-1185">Reference proteome</keyword>
<comment type="function">
    <text evidence="7">Catalyzes the GTP-dependent phosphorylation of 5-hydroxy-L-lysine.</text>
</comment>
<keyword evidence="5" id="KW-0418">Kinase</keyword>
<dbReference type="OMA" id="AAHSCQL"/>
<proteinExistence type="inferred from homology"/>
<accession>L1J2L7</accession>
<reference evidence="12" key="3">
    <citation type="submission" date="2015-06" db="UniProtKB">
        <authorList>
            <consortium name="EnsemblProtists"/>
        </authorList>
    </citation>
    <scope>IDENTIFICATION</scope>
</reference>
<dbReference type="STRING" id="905079.L1J2L7"/>
<dbReference type="PaxDb" id="55529-EKX42325"/>
<dbReference type="GO" id="GO:0047992">
    <property type="term" value="F:hydroxylysine kinase activity"/>
    <property type="evidence" value="ECO:0007669"/>
    <property type="project" value="UniProtKB-EC"/>
</dbReference>
<dbReference type="AlphaFoldDB" id="L1J2L7"/>
<evidence type="ECO:0000259" key="10">
    <source>
        <dbReference type="Pfam" id="PF01636"/>
    </source>
</evidence>
<dbReference type="OrthoDB" id="9973935at2759"/>
<name>L1J2L7_GUITC</name>
<dbReference type="RefSeq" id="XP_005829305.1">
    <property type="nucleotide sequence ID" value="XM_005829248.1"/>
</dbReference>
<dbReference type="EnsemblProtists" id="EKX42325">
    <property type="protein sequence ID" value="EKX42325"/>
    <property type="gene ID" value="GUITHDRAFT_111600"/>
</dbReference>
<dbReference type="InterPro" id="IPR011009">
    <property type="entry name" value="Kinase-like_dom_sf"/>
</dbReference>
<evidence type="ECO:0000256" key="3">
    <source>
        <dbReference type="ARBA" id="ARBA00022490"/>
    </source>
</evidence>
<reference evidence="11 13" key="1">
    <citation type="journal article" date="2012" name="Nature">
        <title>Algal genomes reveal evolutionary mosaicism and the fate of nucleomorphs.</title>
        <authorList>
            <consortium name="DOE Joint Genome Institute"/>
            <person name="Curtis B.A."/>
            <person name="Tanifuji G."/>
            <person name="Burki F."/>
            <person name="Gruber A."/>
            <person name="Irimia M."/>
            <person name="Maruyama S."/>
            <person name="Arias M.C."/>
            <person name="Ball S.G."/>
            <person name="Gile G.H."/>
            <person name="Hirakawa Y."/>
            <person name="Hopkins J.F."/>
            <person name="Kuo A."/>
            <person name="Rensing S.A."/>
            <person name="Schmutz J."/>
            <person name="Symeonidi A."/>
            <person name="Elias M."/>
            <person name="Eveleigh R.J."/>
            <person name="Herman E.K."/>
            <person name="Klute M.J."/>
            <person name="Nakayama T."/>
            <person name="Obornik M."/>
            <person name="Reyes-Prieto A."/>
            <person name="Armbrust E.V."/>
            <person name="Aves S.J."/>
            <person name="Beiko R.G."/>
            <person name="Coutinho P."/>
            <person name="Dacks J.B."/>
            <person name="Durnford D.G."/>
            <person name="Fast N.M."/>
            <person name="Green B.R."/>
            <person name="Grisdale C.J."/>
            <person name="Hempel F."/>
            <person name="Henrissat B."/>
            <person name="Hoppner M.P."/>
            <person name="Ishida K."/>
            <person name="Kim E."/>
            <person name="Koreny L."/>
            <person name="Kroth P.G."/>
            <person name="Liu Y."/>
            <person name="Malik S.B."/>
            <person name="Maier U.G."/>
            <person name="McRose D."/>
            <person name="Mock T."/>
            <person name="Neilson J.A."/>
            <person name="Onodera N.T."/>
            <person name="Poole A.M."/>
            <person name="Pritham E.J."/>
            <person name="Richards T.A."/>
            <person name="Rocap G."/>
            <person name="Roy S.W."/>
            <person name="Sarai C."/>
            <person name="Schaack S."/>
            <person name="Shirato S."/>
            <person name="Slamovits C.H."/>
            <person name="Spencer D.F."/>
            <person name="Suzuki S."/>
            <person name="Worden A.Z."/>
            <person name="Zauner S."/>
            <person name="Barry K."/>
            <person name="Bell C."/>
            <person name="Bharti A.K."/>
            <person name="Crow J.A."/>
            <person name="Grimwood J."/>
            <person name="Kramer R."/>
            <person name="Lindquist E."/>
            <person name="Lucas S."/>
            <person name="Salamov A."/>
            <person name="McFadden G.I."/>
            <person name="Lane C.E."/>
            <person name="Keeling P.J."/>
            <person name="Gray M.W."/>
            <person name="Grigoriev I.V."/>
            <person name="Archibald J.M."/>
        </authorList>
    </citation>
    <scope>NUCLEOTIDE SEQUENCE</scope>
    <source>
        <strain evidence="11 13">CCMP2712</strain>
    </source>
</reference>
<evidence type="ECO:0000256" key="9">
    <source>
        <dbReference type="ARBA" id="ARBA00040505"/>
    </source>
</evidence>
<keyword evidence="4" id="KW-0808">Transferase</keyword>
<dbReference type="Gene3D" id="3.90.1200.10">
    <property type="match status" value="1"/>
</dbReference>
<dbReference type="EC" id="2.7.1.81" evidence="8"/>